<comment type="caution">
    <text evidence="3">The sequence shown here is derived from an EMBL/GenBank/DDBJ whole genome shotgun (WGS) entry which is preliminary data.</text>
</comment>
<protein>
    <recommendedName>
        <fullName evidence="2">DUF7730 domain-containing protein</fullName>
    </recommendedName>
</protein>
<dbReference type="EMBL" id="JAAOAS010000057">
    <property type="protein sequence ID" value="KAF5598828.1"/>
    <property type="molecule type" value="Genomic_DNA"/>
</dbReference>
<dbReference type="Proteomes" id="UP000546213">
    <property type="component" value="Unassembled WGS sequence"/>
</dbReference>
<feature type="signal peptide" evidence="1">
    <location>
        <begin position="1"/>
        <end position="21"/>
    </location>
</feature>
<organism evidence="3 4">
    <name type="scientific">Fusarium pseudocircinatum</name>
    <dbReference type="NCBI Taxonomy" id="56676"/>
    <lineage>
        <taxon>Eukaryota</taxon>
        <taxon>Fungi</taxon>
        <taxon>Dikarya</taxon>
        <taxon>Ascomycota</taxon>
        <taxon>Pezizomycotina</taxon>
        <taxon>Sordariomycetes</taxon>
        <taxon>Hypocreomycetidae</taxon>
        <taxon>Hypocreales</taxon>
        <taxon>Nectriaceae</taxon>
        <taxon>Fusarium</taxon>
        <taxon>Fusarium fujikuroi species complex</taxon>
    </lineage>
</organism>
<dbReference type="OrthoDB" id="515692at2759"/>
<feature type="domain" description="DUF7730" evidence="2">
    <location>
        <begin position="542"/>
        <end position="608"/>
    </location>
</feature>
<keyword evidence="1" id="KW-0732">Signal</keyword>
<keyword evidence="4" id="KW-1185">Reference proteome</keyword>
<dbReference type="InterPro" id="IPR056632">
    <property type="entry name" value="DUF7730"/>
</dbReference>
<dbReference type="PANTHER" id="PTHR38790">
    <property type="entry name" value="2EXR DOMAIN-CONTAINING PROTEIN-RELATED"/>
    <property type="match status" value="1"/>
</dbReference>
<proteinExistence type="predicted"/>
<dbReference type="Pfam" id="PF24864">
    <property type="entry name" value="DUF7730"/>
    <property type="match status" value="1"/>
</dbReference>
<dbReference type="AlphaFoldDB" id="A0A8H5PLR1"/>
<evidence type="ECO:0000259" key="2">
    <source>
        <dbReference type="Pfam" id="PF24864"/>
    </source>
</evidence>
<sequence>MRLSSFLLAAGLYSSAIAVEASLDPWEIDPSCNGFENDIKDALTQSIDLAEAARTSLEFLLAKMPDRNSDPDGAVKWARISSAANSIFGLMPNYKGHNAETQKYIEDLRDIFAKTANTLPSSQNNPAKGFSPILSQKPNAKPLVVCGDDVFQWYDVDDEPEPGVGKVRDQPAVSRYIQGGGQIAGAFYYANRWDFRQVKKDSIEHCIGNREALISSSDDMLIICPRMTSDAGKARITPRQYKTSAALGDSIMANWVSNPTQLYHELMHWFGGVDANLKHIIKDQVAVNEKGYLRYKDKNNQAEYYTRPPSQQELNQKGQRKQGAYGLRWIMNLARTYKDKNGNTNPYSGPKMATKNADSLALFSFMMYLDQFDWSKNASSPPMSPDWGEYEDDWKHWKHLIQKLPSPRPRALTPPGFSDDDESLQRPTAAFQQSLWFKIPANLRRDILRLAFGDRRLHMHLAFDASRRTPEDPDNLEAYELGDPDDEDAPGVRRKLWSWSGCICARKHDPELGPMTRGGLNPGPWIDRCCDPVNVPKPRPEHIGIMGWLQSCRQNYAEAIDVLYSTNTIIVSGEVTITDLPSLIPHHHLTKITSLEIKAPITKENVLEDITNLIIPTRFPNLKRLYISMEWCGAGIYHPDPDELIASFDTLARPIKDCAFAIPMEWFSRISWGQMRNATTGRQITYSQFWRSLGNAEGDKDGYEGGLDVVQLPYVDSYPRPPYHLESPGAGYWILEASEMSLSTHYDFLTGHYDVEFETGHYDDGFETGDDDDEFEI</sequence>
<feature type="chain" id="PRO_5034819661" description="DUF7730 domain-containing protein" evidence="1">
    <location>
        <begin position="22"/>
        <end position="777"/>
    </location>
</feature>
<reference evidence="3 4" key="1">
    <citation type="submission" date="2020-05" db="EMBL/GenBank/DDBJ databases">
        <title>Identification and distribution of gene clusters putatively required for synthesis of sphingolipid metabolism inhibitors in phylogenetically diverse species of the filamentous fungus Fusarium.</title>
        <authorList>
            <person name="Kim H.-S."/>
            <person name="Busman M."/>
            <person name="Brown D.W."/>
            <person name="Divon H."/>
            <person name="Uhlig S."/>
            <person name="Proctor R.H."/>
        </authorList>
    </citation>
    <scope>NUCLEOTIDE SEQUENCE [LARGE SCALE GENOMIC DNA]</scope>
    <source>
        <strain evidence="3 4">NRRL 36939</strain>
    </source>
</reference>
<evidence type="ECO:0000313" key="3">
    <source>
        <dbReference type="EMBL" id="KAF5598828.1"/>
    </source>
</evidence>
<gene>
    <name evidence="3" type="ORF">FPCIR_2708</name>
</gene>
<evidence type="ECO:0000256" key="1">
    <source>
        <dbReference type="SAM" id="SignalP"/>
    </source>
</evidence>
<name>A0A8H5PLR1_9HYPO</name>
<accession>A0A8H5PLR1</accession>
<evidence type="ECO:0000313" key="4">
    <source>
        <dbReference type="Proteomes" id="UP000546213"/>
    </source>
</evidence>